<feature type="transmembrane region" description="Helical" evidence="2">
    <location>
        <begin position="110"/>
        <end position="127"/>
    </location>
</feature>
<comment type="caution">
    <text evidence="4">The sequence shown here is derived from an EMBL/GenBank/DDBJ whole genome shotgun (WGS) entry which is preliminary data.</text>
</comment>
<dbReference type="InterPro" id="IPR010982">
    <property type="entry name" value="Lambda_DNA-bd_dom_sf"/>
</dbReference>
<reference evidence="4 5" key="1">
    <citation type="submission" date="2020-11" db="EMBL/GenBank/DDBJ databases">
        <title>P. mediterranea TC4 genome.</title>
        <authorList>
            <person name="Molmeret M."/>
        </authorList>
    </citation>
    <scope>NUCLEOTIDE SEQUENCE [LARGE SCALE GENOMIC DNA]</scope>
    <source>
        <strain evidence="4 5">TC4</strain>
    </source>
</reference>
<dbReference type="SUPFAM" id="SSF47413">
    <property type="entry name" value="lambda repressor-like DNA-binding domains"/>
    <property type="match status" value="1"/>
</dbReference>
<proteinExistence type="predicted"/>
<dbReference type="PANTHER" id="PTHR46797:SF1">
    <property type="entry name" value="METHYLPHOSPHONATE SYNTHASE"/>
    <property type="match status" value="1"/>
</dbReference>
<feature type="transmembrane region" description="Helical" evidence="2">
    <location>
        <begin position="139"/>
        <end position="157"/>
    </location>
</feature>
<evidence type="ECO:0000259" key="3">
    <source>
        <dbReference type="PROSITE" id="PS50943"/>
    </source>
</evidence>
<keyword evidence="2" id="KW-1133">Transmembrane helix</keyword>
<dbReference type="PROSITE" id="PS50943">
    <property type="entry name" value="HTH_CROC1"/>
    <property type="match status" value="1"/>
</dbReference>
<protein>
    <submittedName>
        <fullName evidence="4">Helix-turn-helix transcriptional regulator</fullName>
    </submittedName>
</protein>
<keyword evidence="2" id="KW-0812">Transmembrane</keyword>
<evidence type="ECO:0000256" key="1">
    <source>
        <dbReference type="ARBA" id="ARBA00023125"/>
    </source>
</evidence>
<sequence length="189" mass="21599">MQRLGEHLRKQRSNKGISQEELAKLSTVNLRTIQRIENNETSPRKSTLELICDALEIESSSINSIESLNHGKSLSTIIIHYIFLFIINILLMGIVGYLTLDSEATFHSRIGAYLLSFFIPCFIVFFTQKLTSGERLLKYGMGYIFYVISVFYVMPFGNAWFNGIRLGLFPCILISQAVLFYGERLLPKN</sequence>
<dbReference type="InterPro" id="IPR050807">
    <property type="entry name" value="TransReg_Diox_bact_type"/>
</dbReference>
<dbReference type="InterPro" id="IPR001387">
    <property type="entry name" value="Cro/C1-type_HTH"/>
</dbReference>
<keyword evidence="5" id="KW-1185">Reference proteome</keyword>
<dbReference type="Pfam" id="PF01381">
    <property type="entry name" value="HTH_3"/>
    <property type="match status" value="1"/>
</dbReference>
<accession>A0ABS0A8E7</accession>
<feature type="transmembrane region" description="Helical" evidence="2">
    <location>
        <begin position="78"/>
        <end position="98"/>
    </location>
</feature>
<dbReference type="CDD" id="cd00093">
    <property type="entry name" value="HTH_XRE"/>
    <property type="match status" value="1"/>
</dbReference>
<dbReference type="SMART" id="SM00530">
    <property type="entry name" value="HTH_XRE"/>
    <property type="match status" value="1"/>
</dbReference>
<evidence type="ECO:0000313" key="5">
    <source>
        <dbReference type="Proteomes" id="UP001194729"/>
    </source>
</evidence>
<keyword evidence="2" id="KW-0472">Membrane</keyword>
<feature type="domain" description="HTH cro/C1-type" evidence="3">
    <location>
        <begin position="8"/>
        <end position="62"/>
    </location>
</feature>
<gene>
    <name evidence="4" type="ORF">FNJ87_15480</name>
</gene>
<organism evidence="4 5">
    <name type="scientific">Nonlabens mediterrranea</name>
    <dbReference type="NCBI Taxonomy" id="1419947"/>
    <lineage>
        <taxon>Bacteria</taxon>
        <taxon>Pseudomonadati</taxon>
        <taxon>Bacteroidota</taxon>
        <taxon>Flavobacteriia</taxon>
        <taxon>Flavobacteriales</taxon>
        <taxon>Flavobacteriaceae</taxon>
        <taxon>Nonlabens</taxon>
    </lineage>
</organism>
<evidence type="ECO:0000313" key="4">
    <source>
        <dbReference type="EMBL" id="MBF4985665.1"/>
    </source>
</evidence>
<keyword evidence="1" id="KW-0238">DNA-binding</keyword>
<name>A0ABS0A8E7_9FLAO</name>
<dbReference type="Proteomes" id="UP001194729">
    <property type="component" value="Unassembled WGS sequence"/>
</dbReference>
<dbReference type="Gene3D" id="1.10.260.40">
    <property type="entry name" value="lambda repressor-like DNA-binding domains"/>
    <property type="match status" value="1"/>
</dbReference>
<dbReference type="PANTHER" id="PTHR46797">
    <property type="entry name" value="HTH-TYPE TRANSCRIPTIONAL REGULATOR"/>
    <property type="match status" value="1"/>
</dbReference>
<dbReference type="EMBL" id="JADKYU010000819">
    <property type="protein sequence ID" value="MBF4985665.1"/>
    <property type="molecule type" value="Genomic_DNA"/>
</dbReference>
<evidence type="ECO:0000256" key="2">
    <source>
        <dbReference type="SAM" id="Phobius"/>
    </source>
</evidence>